<feature type="transmembrane region" description="Helical" evidence="1">
    <location>
        <begin position="21"/>
        <end position="39"/>
    </location>
</feature>
<evidence type="ECO:0000256" key="1">
    <source>
        <dbReference type="SAM" id="Phobius"/>
    </source>
</evidence>
<feature type="transmembrane region" description="Helical" evidence="1">
    <location>
        <begin position="45"/>
        <end position="65"/>
    </location>
</feature>
<name>A0A0C1Z890_9VIBR</name>
<organism evidence="2 3">
    <name type="scientific">Vibrio owensii CAIM 1854 = LMG 25443</name>
    <dbReference type="NCBI Taxonomy" id="1229493"/>
    <lineage>
        <taxon>Bacteria</taxon>
        <taxon>Pseudomonadati</taxon>
        <taxon>Pseudomonadota</taxon>
        <taxon>Gammaproteobacteria</taxon>
        <taxon>Vibrionales</taxon>
        <taxon>Vibrionaceae</taxon>
        <taxon>Vibrio</taxon>
    </lineage>
</organism>
<keyword evidence="1" id="KW-0812">Transmembrane</keyword>
<gene>
    <name evidence="2" type="ORF">H735_09725</name>
</gene>
<evidence type="ECO:0000313" key="3">
    <source>
        <dbReference type="Proteomes" id="UP000031586"/>
    </source>
</evidence>
<accession>A0A0C1Z890</accession>
<evidence type="ECO:0000313" key="2">
    <source>
        <dbReference type="EMBL" id="KIF53200.1"/>
    </source>
</evidence>
<dbReference type="Proteomes" id="UP000031586">
    <property type="component" value="Unassembled WGS sequence"/>
</dbReference>
<reference evidence="2 3" key="1">
    <citation type="submission" date="2014-07" db="EMBL/GenBank/DDBJ databases">
        <title>Unique and conserved regions in Vibrio harveyi and related species in comparison with the shrimp pathogen Vibrio harveyi CAIM 1792.</title>
        <authorList>
            <person name="Espinoza-Valles I."/>
            <person name="Vora G."/>
            <person name="Leekitcharoenphon P."/>
            <person name="Ussery D."/>
            <person name="Hoj L."/>
            <person name="Gomez-Gil B."/>
        </authorList>
    </citation>
    <scope>NUCLEOTIDE SEQUENCE [LARGE SCALE GENOMIC DNA]</scope>
    <source>
        <strain evidence="3">CAIM 1854 / LMG 25443</strain>
    </source>
</reference>
<dbReference type="RefSeq" id="WP_020194387.1">
    <property type="nucleotide sequence ID" value="NZ_BAOH01000005.1"/>
</dbReference>
<dbReference type="AlphaFoldDB" id="A0A0C1Z890"/>
<dbReference type="PATRIC" id="fig|1229493.5.peg.1031"/>
<proteinExistence type="predicted"/>
<sequence>MSKYRISEMYADGVYIDTNWISGRWVMILICFLLCYGYLDAASNGYPNVALLPILSLAALPFFFVRKRLSIYQIKESFVVVMETRILEFDIRSKKWEVPKDHLSFNKGKESGKLFKRYESSLDTVDGRSIVMLGELKNAQAEFIEKQLFRDEHS</sequence>
<protein>
    <submittedName>
        <fullName evidence="2">Uncharacterized protein</fullName>
    </submittedName>
</protein>
<dbReference type="EMBL" id="JPRD01000015">
    <property type="protein sequence ID" value="KIF53200.1"/>
    <property type="molecule type" value="Genomic_DNA"/>
</dbReference>
<keyword evidence="1" id="KW-1133">Transmembrane helix</keyword>
<comment type="caution">
    <text evidence="2">The sequence shown here is derived from an EMBL/GenBank/DDBJ whole genome shotgun (WGS) entry which is preliminary data.</text>
</comment>
<keyword evidence="1" id="KW-0472">Membrane</keyword>